<evidence type="ECO:0008006" key="4">
    <source>
        <dbReference type="Google" id="ProtNLM"/>
    </source>
</evidence>
<dbReference type="PANTHER" id="PTHR37313">
    <property type="entry name" value="UPF0749 PROTEIN RV1825"/>
    <property type="match status" value="1"/>
</dbReference>
<gene>
    <name evidence="2" type="ORF">CM240_1600</name>
</gene>
<accession>W6RWL4</accession>
<proteinExistence type="inferred from homology"/>
<organism evidence="2 3">
    <name type="scientific">Clostridium bornimense</name>
    <dbReference type="NCBI Taxonomy" id="1216932"/>
    <lineage>
        <taxon>Bacteria</taxon>
        <taxon>Bacillati</taxon>
        <taxon>Bacillota</taxon>
        <taxon>Clostridia</taxon>
        <taxon>Eubacteriales</taxon>
        <taxon>Clostridiaceae</taxon>
        <taxon>Clostridium</taxon>
    </lineage>
</organism>
<dbReference type="PATRIC" id="fig|1216932.3.peg.1593"/>
<comment type="similarity">
    <text evidence="1">Belongs to the UPF0749 family.</text>
</comment>
<evidence type="ECO:0000256" key="1">
    <source>
        <dbReference type="ARBA" id="ARBA00009108"/>
    </source>
</evidence>
<dbReference type="STRING" id="1216932.CM240_1600"/>
<dbReference type="Pfam" id="PF05949">
    <property type="entry name" value="DUF881"/>
    <property type="match status" value="1"/>
</dbReference>
<dbReference type="EMBL" id="HG917868">
    <property type="protein sequence ID" value="CDM68758.1"/>
    <property type="molecule type" value="Genomic_DNA"/>
</dbReference>
<protein>
    <recommendedName>
        <fullName evidence="4">Division initiation protein</fullName>
    </recommendedName>
</protein>
<name>W6RWL4_9CLOT</name>
<dbReference type="RefSeq" id="WP_051483756.1">
    <property type="nucleotide sequence ID" value="NZ_HG917868.1"/>
</dbReference>
<evidence type="ECO:0000313" key="3">
    <source>
        <dbReference type="Proteomes" id="UP000019426"/>
    </source>
</evidence>
<dbReference type="eggNOG" id="COG3879">
    <property type="taxonomic scope" value="Bacteria"/>
</dbReference>
<dbReference type="AlphaFoldDB" id="W6RWL4"/>
<evidence type="ECO:0000313" key="2">
    <source>
        <dbReference type="EMBL" id="CDM68758.1"/>
    </source>
</evidence>
<dbReference type="InterPro" id="IPR010273">
    <property type="entry name" value="DUF881"/>
</dbReference>
<dbReference type="OrthoDB" id="9776196at2"/>
<dbReference type="Gene3D" id="3.30.70.1880">
    <property type="entry name" value="Protein of unknown function DUF881"/>
    <property type="match status" value="1"/>
</dbReference>
<dbReference type="Proteomes" id="UP000019426">
    <property type="component" value="Chromosome M2/40_rep1"/>
</dbReference>
<reference evidence="2 3" key="1">
    <citation type="submission" date="2013-11" db="EMBL/GenBank/DDBJ databases">
        <title>Complete genome sequence of Clostridum sp. M2/40.</title>
        <authorList>
            <person name="Wibberg D."/>
            <person name="Puehler A."/>
            <person name="Schlueter A."/>
        </authorList>
    </citation>
    <scope>NUCLEOTIDE SEQUENCE [LARGE SCALE GENOMIC DNA]</scope>
    <source>
        <strain evidence="3">M2/40</strain>
    </source>
</reference>
<dbReference type="KEGG" id="clt:CM240_1600"/>
<sequence length="235" mass="26765">MKKNEATIFILIASVLIGFLIASNLKIGEGSTFNYLDSKEYSNQYNKKISLINEIDDLYKKYNELKDKEELYTDIGVEDPKVQRQLERELLTYKGLTGMADIRGPGVVITLDDAKDVYATNYDLIHDSDLRYIVNDLKILGAEAIAINKVRILDTTEIKCYGALIKINGIVIPAPFTIEAIGDIEKLKAINSSEYYFGALEFYRSGLVREFEEKNDIVINALSDDRNYKYMKEVK</sequence>
<keyword evidence="3" id="KW-1185">Reference proteome</keyword>
<dbReference type="HOGENOM" id="CLU_040273_4_1_9"/>
<dbReference type="PANTHER" id="PTHR37313:SF2">
    <property type="entry name" value="UPF0749 PROTEIN YLXX"/>
    <property type="match status" value="1"/>
</dbReference>